<keyword evidence="1" id="KW-0472">Membrane</keyword>
<proteinExistence type="predicted"/>
<evidence type="ECO:0000256" key="1">
    <source>
        <dbReference type="SAM" id="Phobius"/>
    </source>
</evidence>
<sequence length="116" mass="12914">MVQAAHWGRRSRWRWLSSHPLRRPICNLKPYLQEKMVIVQRFGAGRSSPRVYNFYSPFHSVGLGFWPLGLLGTILLSILTGLAGYSAMGTSNLGDVGILLDKSMEIALVESSGRLP</sequence>
<gene>
    <name evidence="3" type="ORF">Pyn_04733</name>
    <name evidence="2" type="ORF">Pyn_17291</name>
    <name evidence="4" type="ORF">Pyn_32491</name>
</gene>
<protein>
    <submittedName>
        <fullName evidence="3">Uncharacterized protein</fullName>
    </submittedName>
</protein>
<dbReference type="EMBL" id="PJQY01000295">
    <property type="protein sequence ID" value="PQQ13513.1"/>
    <property type="molecule type" value="Genomic_DNA"/>
</dbReference>
<organism evidence="3 5">
    <name type="scientific">Prunus yedoensis var. nudiflora</name>
    <dbReference type="NCBI Taxonomy" id="2094558"/>
    <lineage>
        <taxon>Eukaryota</taxon>
        <taxon>Viridiplantae</taxon>
        <taxon>Streptophyta</taxon>
        <taxon>Embryophyta</taxon>
        <taxon>Tracheophyta</taxon>
        <taxon>Spermatophyta</taxon>
        <taxon>Magnoliopsida</taxon>
        <taxon>eudicotyledons</taxon>
        <taxon>Gunneridae</taxon>
        <taxon>Pentapetalae</taxon>
        <taxon>rosids</taxon>
        <taxon>fabids</taxon>
        <taxon>Rosales</taxon>
        <taxon>Rosaceae</taxon>
        <taxon>Amygdaloideae</taxon>
        <taxon>Amygdaleae</taxon>
        <taxon>Prunus</taxon>
    </lineage>
</organism>
<evidence type="ECO:0000313" key="2">
    <source>
        <dbReference type="EMBL" id="PQP95049.1"/>
    </source>
</evidence>
<reference evidence="3 5" key="1">
    <citation type="submission" date="2018-02" db="EMBL/GenBank/DDBJ databases">
        <title>Draft genome of wild Prunus yedoensis var. nudiflora.</title>
        <authorList>
            <person name="Baek S."/>
            <person name="Kim J.-H."/>
            <person name="Choi K."/>
            <person name="Kim G.-B."/>
            <person name="Cho A."/>
            <person name="Jang H."/>
            <person name="Shin C.-H."/>
            <person name="Yu H.-J."/>
            <person name="Mun J.-H."/>
        </authorList>
    </citation>
    <scope>NUCLEOTIDE SEQUENCE [LARGE SCALE GENOMIC DNA]</scope>
    <source>
        <strain evidence="5">cv. Jeju island</strain>
        <tissue evidence="3">Leaf</tissue>
    </source>
</reference>
<dbReference type="EMBL" id="PJQY01001570">
    <property type="protein sequence ID" value="PQQ01390.1"/>
    <property type="molecule type" value="Genomic_DNA"/>
</dbReference>
<comment type="caution">
    <text evidence="3">The sequence shown here is derived from an EMBL/GenBank/DDBJ whole genome shotgun (WGS) entry which is preliminary data.</text>
</comment>
<name>A0A314Y740_PRUYE</name>
<keyword evidence="5" id="KW-1185">Reference proteome</keyword>
<dbReference type="Proteomes" id="UP000250321">
    <property type="component" value="Unassembled WGS sequence"/>
</dbReference>
<evidence type="ECO:0000313" key="5">
    <source>
        <dbReference type="Proteomes" id="UP000250321"/>
    </source>
</evidence>
<dbReference type="AlphaFoldDB" id="A0A314Y740"/>
<keyword evidence="1" id="KW-0812">Transmembrane</keyword>
<evidence type="ECO:0000313" key="3">
    <source>
        <dbReference type="EMBL" id="PQQ01390.1"/>
    </source>
</evidence>
<feature type="transmembrane region" description="Helical" evidence="1">
    <location>
        <begin position="65"/>
        <end position="85"/>
    </location>
</feature>
<dbReference type="EMBL" id="PJQY01002278">
    <property type="protein sequence ID" value="PQP95049.1"/>
    <property type="molecule type" value="Genomic_DNA"/>
</dbReference>
<evidence type="ECO:0000313" key="4">
    <source>
        <dbReference type="EMBL" id="PQQ13513.1"/>
    </source>
</evidence>
<keyword evidence="1" id="KW-1133">Transmembrane helix</keyword>
<accession>A0A314Y740</accession>